<accession>A0AAE4ZBW2</accession>
<protein>
    <recommendedName>
        <fullName evidence="4">Permuted papain-like amidase YaeF/Yiix C92 family enzyme</fullName>
    </recommendedName>
</protein>
<evidence type="ECO:0000313" key="3">
    <source>
        <dbReference type="Proteomes" id="UP000702544"/>
    </source>
</evidence>
<keyword evidence="1" id="KW-0472">Membrane</keyword>
<dbReference type="EMBL" id="JAACAK010000128">
    <property type="protein sequence ID" value="NIR76407.1"/>
    <property type="molecule type" value="Genomic_DNA"/>
</dbReference>
<reference evidence="2 3" key="1">
    <citation type="submission" date="2020-01" db="EMBL/GenBank/DDBJ databases">
        <title>Genomes assembled from Gulf of Kutch pelagic sediment metagenomes.</title>
        <authorList>
            <person name="Chandrashekar M."/>
            <person name="Mahajan M.S."/>
            <person name="Dave K.J."/>
            <person name="Vatsa P."/>
            <person name="Nathani N.M."/>
        </authorList>
    </citation>
    <scope>NUCLEOTIDE SEQUENCE [LARGE SCALE GENOMIC DNA]</scope>
    <source>
        <strain evidence="2">KS3-K002</strain>
    </source>
</reference>
<keyword evidence="1" id="KW-0812">Transmembrane</keyword>
<keyword evidence="1" id="KW-1133">Transmembrane helix</keyword>
<dbReference type="AlphaFoldDB" id="A0AAE4ZBW2"/>
<gene>
    <name evidence="2" type="ORF">GWO12_15055</name>
</gene>
<dbReference type="SUPFAM" id="SSF54001">
    <property type="entry name" value="Cysteine proteinases"/>
    <property type="match status" value="1"/>
</dbReference>
<evidence type="ECO:0000313" key="2">
    <source>
        <dbReference type="EMBL" id="NIR76407.1"/>
    </source>
</evidence>
<proteinExistence type="predicted"/>
<evidence type="ECO:0000256" key="1">
    <source>
        <dbReference type="SAM" id="Phobius"/>
    </source>
</evidence>
<name>A0AAE4ZBW2_9BACT</name>
<feature type="transmembrane region" description="Helical" evidence="1">
    <location>
        <begin position="46"/>
        <end position="62"/>
    </location>
</feature>
<organism evidence="2 3">
    <name type="scientific">Candidatus Kutchimonas denitrificans</name>
    <dbReference type="NCBI Taxonomy" id="3056748"/>
    <lineage>
        <taxon>Bacteria</taxon>
        <taxon>Pseudomonadati</taxon>
        <taxon>Gemmatimonadota</taxon>
        <taxon>Gemmatimonadia</taxon>
        <taxon>Candidatus Palauibacterales</taxon>
        <taxon>Candidatus Palauibacteraceae</taxon>
        <taxon>Candidatus Kutchimonas</taxon>
    </lineage>
</organism>
<dbReference type="Gene3D" id="3.90.1720.10">
    <property type="entry name" value="endopeptidase domain like (from Nostoc punctiforme)"/>
    <property type="match status" value="1"/>
</dbReference>
<comment type="caution">
    <text evidence="2">The sequence shown here is derived from an EMBL/GenBank/DDBJ whole genome shotgun (WGS) entry which is preliminary data.</text>
</comment>
<feature type="transmembrane region" description="Helical" evidence="1">
    <location>
        <begin position="20"/>
        <end position="40"/>
    </location>
</feature>
<dbReference type="InterPro" id="IPR038765">
    <property type="entry name" value="Papain-like_cys_pep_sf"/>
</dbReference>
<dbReference type="Proteomes" id="UP000702544">
    <property type="component" value="Unassembled WGS sequence"/>
</dbReference>
<evidence type="ECO:0008006" key="4">
    <source>
        <dbReference type="Google" id="ProtNLM"/>
    </source>
</evidence>
<sequence>MRNPFRRKSWFARLRQRFAAAVAAAWNWIVSLAVAVWEWIVAVASAIWAWIIRAYLYVSGGLKRRATVARLRAGDIILASPRTLRLSPVALLYRLILRARYVHSMLYLGDRKIIHTTMRAGVTVGNLPRKIYRKDRYTILRAPQLGPAQRDRVVAEAMKFEDTKLDRAGLVSNVPARLLGLKKPLLRFERDRLWCSKLIYHAYSAAGIDLVPGENIETITSEDLSRSPRLERVQGTA</sequence>